<dbReference type="InterPro" id="IPR036144">
    <property type="entry name" value="RibA-like_sf"/>
</dbReference>
<name>A0A937W0I9_UNCTE</name>
<dbReference type="Proteomes" id="UP000712673">
    <property type="component" value="Unassembled WGS sequence"/>
</dbReference>
<evidence type="ECO:0000256" key="5">
    <source>
        <dbReference type="ARBA" id="ARBA00023239"/>
    </source>
</evidence>
<dbReference type="GO" id="GO:0009231">
    <property type="term" value="P:riboflavin biosynthetic process"/>
    <property type="evidence" value="ECO:0007669"/>
    <property type="project" value="UniProtKB-KW"/>
</dbReference>
<accession>A0A937W0I9</accession>
<proteinExistence type="predicted"/>
<evidence type="ECO:0000256" key="1">
    <source>
        <dbReference type="ARBA" id="ARBA00005104"/>
    </source>
</evidence>
<comment type="caution">
    <text evidence="7">The sequence shown here is derived from an EMBL/GenBank/DDBJ whole genome shotgun (WGS) entry which is preliminary data.</text>
</comment>
<dbReference type="GO" id="GO:0005829">
    <property type="term" value="C:cytosol"/>
    <property type="evidence" value="ECO:0007669"/>
    <property type="project" value="TreeGrafter"/>
</dbReference>
<dbReference type="PANTHER" id="PTHR21327">
    <property type="entry name" value="GTP CYCLOHYDROLASE II-RELATED"/>
    <property type="match status" value="1"/>
</dbReference>
<evidence type="ECO:0000259" key="6">
    <source>
        <dbReference type="Pfam" id="PF00925"/>
    </source>
</evidence>
<evidence type="ECO:0000313" key="7">
    <source>
        <dbReference type="EMBL" id="MBM3223087.1"/>
    </source>
</evidence>
<evidence type="ECO:0000313" key="8">
    <source>
        <dbReference type="Proteomes" id="UP000712673"/>
    </source>
</evidence>
<evidence type="ECO:0000256" key="2">
    <source>
        <dbReference type="ARBA" id="ARBA00022619"/>
    </source>
</evidence>
<dbReference type="SUPFAM" id="SSF142695">
    <property type="entry name" value="RibA-like"/>
    <property type="match status" value="1"/>
</dbReference>
<protein>
    <submittedName>
        <fullName evidence="7">GTP cyclohydrolase</fullName>
    </submittedName>
</protein>
<dbReference type="EMBL" id="VGLS01000093">
    <property type="protein sequence ID" value="MBM3223087.1"/>
    <property type="molecule type" value="Genomic_DNA"/>
</dbReference>
<dbReference type="InterPro" id="IPR032677">
    <property type="entry name" value="GTP_cyclohydro_II"/>
</dbReference>
<evidence type="ECO:0000256" key="3">
    <source>
        <dbReference type="ARBA" id="ARBA00022842"/>
    </source>
</evidence>
<gene>
    <name evidence="7" type="ORF">FJZ47_04695</name>
</gene>
<reference evidence="7" key="1">
    <citation type="submission" date="2019-03" db="EMBL/GenBank/DDBJ databases">
        <title>Lake Tanganyika Metagenome-Assembled Genomes (MAGs).</title>
        <authorList>
            <person name="Tran P."/>
        </authorList>
    </citation>
    <scope>NUCLEOTIDE SEQUENCE</scope>
    <source>
        <strain evidence="7">K_DeepCast_65m_m2_066</strain>
    </source>
</reference>
<keyword evidence="2" id="KW-0686">Riboflavin biosynthesis</keyword>
<feature type="domain" description="GTP cyclohydrolase II" evidence="6">
    <location>
        <begin position="6"/>
        <end position="165"/>
    </location>
</feature>
<dbReference type="AlphaFoldDB" id="A0A937W0I9"/>
<dbReference type="Gene3D" id="3.40.50.10990">
    <property type="entry name" value="GTP cyclohydrolase II"/>
    <property type="match status" value="1"/>
</dbReference>
<dbReference type="Pfam" id="PF00925">
    <property type="entry name" value="GTP_cyclohydro2"/>
    <property type="match status" value="1"/>
</dbReference>
<dbReference type="PANTHER" id="PTHR21327:SF46">
    <property type="entry name" value="3,4-DIHYDROXY-2-BUTANONE 4-PHOSPHATE SYNTHASE"/>
    <property type="match status" value="1"/>
</dbReference>
<evidence type="ECO:0000256" key="4">
    <source>
        <dbReference type="ARBA" id="ARBA00023211"/>
    </source>
</evidence>
<keyword evidence="5" id="KW-0456">Lyase</keyword>
<keyword evidence="4" id="KW-0464">Manganese</keyword>
<organism evidence="7 8">
    <name type="scientific">Tectimicrobiota bacterium</name>
    <dbReference type="NCBI Taxonomy" id="2528274"/>
    <lineage>
        <taxon>Bacteria</taxon>
        <taxon>Pseudomonadati</taxon>
        <taxon>Nitrospinota/Tectimicrobiota group</taxon>
        <taxon>Candidatus Tectimicrobiota</taxon>
    </lineage>
</organism>
<comment type="pathway">
    <text evidence="1">Cofactor biosynthesis; riboflavin biosynthesis.</text>
</comment>
<keyword evidence="3" id="KW-0460">Magnesium</keyword>
<dbReference type="GO" id="GO:0008686">
    <property type="term" value="F:3,4-dihydroxy-2-butanone-4-phosphate synthase activity"/>
    <property type="evidence" value="ECO:0007669"/>
    <property type="project" value="TreeGrafter"/>
</dbReference>
<sequence length="198" mass="22071">MVVRLAEGPLQTRFGTFTELLYYDGQRECLAIVMGDVRGRDHVLCRVHSHCVSAHLFNSLECDCREQMEIAQAMIEQEGAGVIIWLDQDGRGHGHMALLRSRALQAQGLSQTEAYIQLGYTADARHYTSAAAILQELGVASVLLLTNSPNKIQHLRQAGIHIAATRPVALDRDVHTHLHRFYDDKIAQGHHIPTQHPA</sequence>